<dbReference type="SMART" id="SM00173">
    <property type="entry name" value="RAS"/>
    <property type="match status" value="1"/>
</dbReference>
<evidence type="ECO:0000313" key="4">
    <source>
        <dbReference type="Proteomes" id="UP000762676"/>
    </source>
</evidence>
<evidence type="ECO:0000256" key="2">
    <source>
        <dbReference type="ARBA" id="ARBA00023134"/>
    </source>
</evidence>
<dbReference type="PROSITE" id="PS51420">
    <property type="entry name" value="RHO"/>
    <property type="match status" value="1"/>
</dbReference>
<evidence type="ECO:0000256" key="1">
    <source>
        <dbReference type="ARBA" id="ARBA00022741"/>
    </source>
</evidence>
<dbReference type="NCBIfam" id="TIGR00231">
    <property type="entry name" value="small_GTP"/>
    <property type="match status" value="1"/>
</dbReference>
<accession>A0AAV4FBH2</accession>
<dbReference type="GO" id="GO:0003924">
    <property type="term" value="F:GTPase activity"/>
    <property type="evidence" value="ECO:0007669"/>
    <property type="project" value="InterPro"/>
</dbReference>
<protein>
    <submittedName>
        <fullName evidence="3">Ras-related and estrogen-regulated growth inhibitor-like protein</fullName>
    </submittedName>
</protein>
<dbReference type="Gene3D" id="3.40.50.300">
    <property type="entry name" value="P-loop containing nucleotide triphosphate hydrolases"/>
    <property type="match status" value="1"/>
</dbReference>
<proteinExistence type="predicted"/>
<dbReference type="Proteomes" id="UP000762676">
    <property type="component" value="Unassembled WGS sequence"/>
</dbReference>
<keyword evidence="1" id="KW-0547">Nucleotide-binding</keyword>
<gene>
    <name evidence="3" type="ORF">ElyMa_000336000</name>
</gene>
<dbReference type="PANTHER" id="PTHR24072">
    <property type="entry name" value="RHO FAMILY GTPASE"/>
    <property type="match status" value="1"/>
</dbReference>
<dbReference type="AlphaFoldDB" id="A0AAV4FBH2"/>
<dbReference type="SUPFAM" id="SSF52540">
    <property type="entry name" value="P-loop containing nucleoside triphosphate hydrolases"/>
    <property type="match status" value="1"/>
</dbReference>
<dbReference type="CDD" id="cd00157">
    <property type="entry name" value="Rho"/>
    <property type="match status" value="1"/>
</dbReference>
<dbReference type="GO" id="GO:0007264">
    <property type="term" value="P:small GTPase-mediated signal transduction"/>
    <property type="evidence" value="ECO:0007669"/>
    <property type="project" value="InterPro"/>
</dbReference>
<sequence>MMMCYVNNSFPGDYVPTVFDNYEARVKMSGGYTTLNMWDTAGQEDYDRLRPLSYPQTDVFLVVFSLVSPASFENVRQKWFPEVGHREENYASDSYMVVYTLFYEVPFLTVRPNVQTPYNHGKLVRHSRVLIYLNKI</sequence>
<comment type="caution">
    <text evidence="3">The sequence shown here is derived from an EMBL/GenBank/DDBJ whole genome shotgun (WGS) entry which is preliminary data.</text>
</comment>
<dbReference type="EMBL" id="BMAT01000667">
    <property type="protein sequence ID" value="GFR70732.1"/>
    <property type="molecule type" value="Genomic_DNA"/>
</dbReference>
<dbReference type="PRINTS" id="PR00449">
    <property type="entry name" value="RASTRNSFRMNG"/>
</dbReference>
<dbReference type="InterPro" id="IPR003578">
    <property type="entry name" value="Small_GTPase_Rho"/>
</dbReference>
<dbReference type="SMART" id="SM00174">
    <property type="entry name" value="RHO"/>
    <property type="match status" value="1"/>
</dbReference>
<dbReference type="Pfam" id="PF00071">
    <property type="entry name" value="Ras"/>
    <property type="match status" value="1"/>
</dbReference>
<organism evidence="3 4">
    <name type="scientific">Elysia marginata</name>
    <dbReference type="NCBI Taxonomy" id="1093978"/>
    <lineage>
        <taxon>Eukaryota</taxon>
        <taxon>Metazoa</taxon>
        <taxon>Spiralia</taxon>
        <taxon>Lophotrochozoa</taxon>
        <taxon>Mollusca</taxon>
        <taxon>Gastropoda</taxon>
        <taxon>Heterobranchia</taxon>
        <taxon>Euthyneura</taxon>
        <taxon>Panpulmonata</taxon>
        <taxon>Sacoglossa</taxon>
        <taxon>Placobranchoidea</taxon>
        <taxon>Plakobranchidae</taxon>
        <taxon>Elysia</taxon>
    </lineage>
</organism>
<keyword evidence="2" id="KW-0342">GTP-binding</keyword>
<name>A0AAV4FBH2_9GAST</name>
<dbReference type="GO" id="GO:0005525">
    <property type="term" value="F:GTP binding"/>
    <property type="evidence" value="ECO:0007669"/>
    <property type="project" value="UniProtKB-KW"/>
</dbReference>
<keyword evidence="4" id="KW-1185">Reference proteome</keyword>
<dbReference type="InterPro" id="IPR005225">
    <property type="entry name" value="Small_GTP-bd"/>
</dbReference>
<dbReference type="InterPro" id="IPR001806">
    <property type="entry name" value="Small_GTPase"/>
</dbReference>
<evidence type="ECO:0000313" key="3">
    <source>
        <dbReference type="EMBL" id="GFR70732.1"/>
    </source>
</evidence>
<reference evidence="3 4" key="1">
    <citation type="journal article" date="2021" name="Elife">
        <title>Chloroplast acquisition without the gene transfer in kleptoplastic sea slugs, Plakobranchus ocellatus.</title>
        <authorList>
            <person name="Maeda T."/>
            <person name="Takahashi S."/>
            <person name="Yoshida T."/>
            <person name="Shimamura S."/>
            <person name="Takaki Y."/>
            <person name="Nagai Y."/>
            <person name="Toyoda A."/>
            <person name="Suzuki Y."/>
            <person name="Arimoto A."/>
            <person name="Ishii H."/>
            <person name="Satoh N."/>
            <person name="Nishiyama T."/>
            <person name="Hasebe M."/>
            <person name="Maruyama T."/>
            <person name="Minagawa J."/>
            <person name="Obokata J."/>
            <person name="Shigenobu S."/>
        </authorList>
    </citation>
    <scope>NUCLEOTIDE SEQUENCE [LARGE SCALE GENOMIC DNA]</scope>
</reference>
<dbReference type="InterPro" id="IPR027417">
    <property type="entry name" value="P-loop_NTPase"/>
</dbReference>